<sequence length="87" mass="9907">MILKLPKQLGSALDLGLDLKRGLEFGYGFEGFGTAKEQHQDRRRWSEVVVGSRRKEEESSITDKTKPSFPWLEAKYPNQLSYSSSSL</sequence>
<reference evidence="1" key="1">
    <citation type="journal article" date="2023" name="Plant J.">
        <title>Genome sequences and population genomics provide insights into the demographic history, inbreeding, and mutation load of two 'living fossil' tree species of Dipteronia.</title>
        <authorList>
            <person name="Feng Y."/>
            <person name="Comes H.P."/>
            <person name="Chen J."/>
            <person name="Zhu S."/>
            <person name="Lu R."/>
            <person name="Zhang X."/>
            <person name="Li P."/>
            <person name="Qiu J."/>
            <person name="Olsen K.M."/>
            <person name="Qiu Y."/>
        </authorList>
    </citation>
    <scope>NUCLEOTIDE SEQUENCE</scope>
    <source>
        <strain evidence="1">KIB01</strain>
    </source>
</reference>
<dbReference type="EMBL" id="JANJYI010000003">
    <property type="protein sequence ID" value="KAK2656252.1"/>
    <property type="molecule type" value="Genomic_DNA"/>
</dbReference>
<dbReference type="Proteomes" id="UP001280121">
    <property type="component" value="Unassembled WGS sequence"/>
</dbReference>
<gene>
    <name evidence="1" type="ORF">Ddye_009304</name>
</gene>
<name>A0AAD9XBI0_9ROSI</name>
<organism evidence="1 2">
    <name type="scientific">Dipteronia dyeriana</name>
    <dbReference type="NCBI Taxonomy" id="168575"/>
    <lineage>
        <taxon>Eukaryota</taxon>
        <taxon>Viridiplantae</taxon>
        <taxon>Streptophyta</taxon>
        <taxon>Embryophyta</taxon>
        <taxon>Tracheophyta</taxon>
        <taxon>Spermatophyta</taxon>
        <taxon>Magnoliopsida</taxon>
        <taxon>eudicotyledons</taxon>
        <taxon>Gunneridae</taxon>
        <taxon>Pentapetalae</taxon>
        <taxon>rosids</taxon>
        <taxon>malvids</taxon>
        <taxon>Sapindales</taxon>
        <taxon>Sapindaceae</taxon>
        <taxon>Hippocastanoideae</taxon>
        <taxon>Acereae</taxon>
        <taxon>Dipteronia</taxon>
    </lineage>
</organism>
<proteinExistence type="predicted"/>
<protein>
    <submittedName>
        <fullName evidence="1">Uncharacterized protein</fullName>
    </submittedName>
</protein>
<evidence type="ECO:0000313" key="2">
    <source>
        <dbReference type="Proteomes" id="UP001280121"/>
    </source>
</evidence>
<dbReference type="AlphaFoldDB" id="A0AAD9XBI0"/>
<evidence type="ECO:0000313" key="1">
    <source>
        <dbReference type="EMBL" id="KAK2656252.1"/>
    </source>
</evidence>
<accession>A0AAD9XBI0</accession>
<comment type="caution">
    <text evidence="1">The sequence shown here is derived from an EMBL/GenBank/DDBJ whole genome shotgun (WGS) entry which is preliminary data.</text>
</comment>
<keyword evidence="2" id="KW-1185">Reference proteome</keyword>